<organism evidence="2">
    <name type="scientific">Lygus hesperus</name>
    <name type="common">Western plant bug</name>
    <dbReference type="NCBI Taxonomy" id="30085"/>
    <lineage>
        <taxon>Eukaryota</taxon>
        <taxon>Metazoa</taxon>
        <taxon>Ecdysozoa</taxon>
        <taxon>Arthropoda</taxon>
        <taxon>Hexapoda</taxon>
        <taxon>Insecta</taxon>
        <taxon>Pterygota</taxon>
        <taxon>Neoptera</taxon>
        <taxon>Paraneoptera</taxon>
        <taxon>Hemiptera</taxon>
        <taxon>Heteroptera</taxon>
        <taxon>Panheteroptera</taxon>
        <taxon>Cimicomorpha</taxon>
        <taxon>Miridae</taxon>
        <taxon>Mirini</taxon>
        <taxon>Lygus</taxon>
    </lineage>
</organism>
<sequence>DVKEENPKTVYTVIKISLLLLILILLQVSVAIYSYNMLKSEIENEIKREVKYEHDTILKEIQSLRQNKIPMSGFYDLDILNRRKRGDDGGVAQICKTINDNCPISGPPGMPGLPGMKGIKGEPGIPGFPGPKGDIGLPGIPGLAAL</sequence>
<dbReference type="EMBL" id="GDHC01009633">
    <property type="protein sequence ID" value="JAQ08996.1"/>
    <property type="molecule type" value="Transcribed_RNA"/>
</dbReference>
<feature type="non-terminal residue" evidence="2">
    <location>
        <position position="1"/>
    </location>
</feature>
<keyword evidence="1" id="KW-1133">Transmembrane helix</keyword>
<feature type="transmembrane region" description="Helical" evidence="1">
    <location>
        <begin position="16"/>
        <end position="38"/>
    </location>
</feature>
<accession>A0A146LQE2</accession>
<evidence type="ECO:0000256" key="1">
    <source>
        <dbReference type="SAM" id="Phobius"/>
    </source>
</evidence>
<dbReference type="AlphaFoldDB" id="A0A146LQE2"/>
<name>A0A146LQE2_LYGHE</name>
<keyword evidence="1" id="KW-0472">Membrane</keyword>
<protein>
    <submittedName>
        <fullName evidence="2">Macrophage scavenger receptor types I and II</fullName>
    </submittedName>
</protein>
<dbReference type="Pfam" id="PF01391">
    <property type="entry name" value="Collagen"/>
    <property type="match status" value="1"/>
</dbReference>
<keyword evidence="2" id="KW-0675">Receptor</keyword>
<evidence type="ECO:0000313" key="2">
    <source>
        <dbReference type="EMBL" id="JAQ08996.1"/>
    </source>
</evidence>
<proteinExistence type="predicted"/>
<gene>
    <name evidence="2" type="primary">Msr1</name>
    <name evidence="2" type="ORF">g.18219</name>
</gene>
<dbReference type="InterPro" id="IPR008160">
    <property type="entry name" value="Collagen"/>
</dbReference>
<keyword evidence="1" id="KW-0812">Transmembrane</keyword>
<reference evidence="2" key="1">
    <citation type="journal article" date="2016" name="Gigascience">
        <title>De novo construction of an expanded transcriptome assembly for the western tarnished plant bug, Lygus hesperus.</title>
        <authorList>
            <person name="Tassone E.E."/>
            <person name="Geib S.M."/>
            <person name="Hall B."/>
            <person name="Fabrick J.A."/>
            <person name="Brent C.S."/>
            <person name="Hull J.J."/>
        </authorList>
    </citation>
    <scope>NUCLEOTIDE SEQUENCE</scope>
</reference>